<dbReference type="GO" id="GO:0016020">
    <property type="term" value="C:membrane"/>
    <property type="evidence" value="ECO:0007669"/>
    <property type="project" value="TreeGrafter"/>
</dbReference>
<keyword evidence="5" id="KW-0326">Glycosidase</keyword>
<dbReference type="Gene3D" id="3.30.379.10">
    <property type="entry name" value="Chitobiase/beta-hexosaminidase domain 2-like"/>
    <property type="match status" value="1"/>
</dbReference>
<dbReference type="Gene3D" id="3.20.20.80">
    <property type="entry name" value="Glycosidases"/>
    <property type="match status" value="1"/>
</dbReference>
<dbReference type="InterPro" id="IPR029018">
    <property type="entry name" value="Hex-like_dom2"/>
</dbReference>
<feature type="domain" description="Beta-hexosaminidase bacterial type N-terminal" evidence="7">
    <location>
        <begin position="18"/>
        <end position="71"/>
    </location>
</feature>
<organism evidence="8">
    <name type="scientific">gut metagenome</name>
    <dbReference type="NCBI Taxonomy" id="749906"/>
    <lineage>
        <taxon>unclassified sequences</taxon>
        <taxon>metagenomes</taxon>
        <taxon>organismal metagenomes</taxon>
    </lineage>
</organism>
<evidence type="ECO:0000256" key="2">
    <source>
        <dbReference type="ARBA" id="ARBA00006285"/>
    </source>
</evidence>
<protein>
    <recommendedName>
        <fullName evidence="3">beta-N-acetylhexosaminidase</fullName>
        <ecNumber evidence="3">3.2.1.52</ecNumber>
    </recommendedName>
</protein>
<reference evidence="8" key="1">
    <citation type="journal article" date="2012" name="PLoS ONE">
        <title>Gene sets for utilization of primary and secondary nutrition supplies in the distal gut of endangered iberian lynx.</title>
        <authorList>
            <person name="Alcaide M."/>
            <person name="Messina E."/>
            <person name="Richter M."/>
            <person name="Bargiela R."/>
            <person name="Peplies J."/>
            <person name="Huws S.A."/>
            <person name="Newbold C.J."/>
            <person name="Golyshin P.N."/>
            <person name="Simon M.A."/>
            <person name="Lopez G."/>
            <person name="Yakimov M.M."/>
            <person name="Ferrer M."/>
        </authorList>
    </citation>
    <scope>NUCLEOTIDE SEQUENCE</scope>
</reference>
<evidence type="ECO:0000256" key="5">
    <source>
        <dbReference type="ARBA" id="ARBA00023295"/>
    </source>
</evidence>
<dbReference type="PANTHER" id="PTHR22600:SF57">
    <property type="entry name" value="BETA-N-ACETYLHEXOSAMINIDASE"/>
    <property type="match status" value="1"/>
</dbReference>
<evidence type="ECO:0000256" key="3">
    <source>
        <dbReference type="ARBA" id="ARBA00012663"/>
    </source>
</evidence>
<dbReference type="Pfam" id="PF02838">
    <property type="entry name" value="Glyco_hydro_20b"/>
    <property type="match status" value="1"/>
</dbReference>
<comment type="catalytic activity">
    <reaction evidence="1">
        <text>Hydrolysis of terminal non-reducing N-acetyl-D-hexosamine residues in N-acetyl-beta-D-hexosaminides.</text>
        <dbReference type="EC" id="3.2.1.52"/>
    </reaction>
</comment>
<dbReference type="GO" id="GO:0030203">
    <property type="term" value="P:glycosaminoglycan metabolic process"/>
    <property type="evidence" value="ECO:0007669"/>
    <property type="project" value="TreeGrafter"/>
</dbReference>
<accession>J9GZ25</accession>
<dbReference type="SUPFAM" id="SSF55545">
    <property type="entry name" value="beta-N-acetylhexosaminidase-like domain"/>
    <property type="match status" value="1"/>
</dbReference>
<evidence type="ECO:0000256" key="4">
    <source>
        <dbReference type="ARBA" id="ARBA00022801"/>
    </source>
</evidence>
<dbReference type="PANTHER" id="PTHR22600">
    <property type="entry name" value="BETA-HEXOSAMINIDASE"/>
    <property type="match status" value="1"/>
</dbReference>
<dbReference type="EMBL" id="AMCI01001250">
    <property type="protein sequence ID" value="EJX06135.1"/>
    <property type="molecule type" value="Genomic_DNA"/>
</dbReference>
<dbReference type="InterPro" id="IPR017853">
    <property type="entry name" value="GH"/>
</dbReference>
<comment type="similarity">
    <text evidence="2">Belongs to the glycosyl hydrolase 20 family.</text>
</comment>
<gene>
    <name evidence="8" type="ORF">EVA_05761</name>
</gene>
<dbReference type="InterPro" id="IPR015883">
    <property type="entry name" value="Glyco_hydro_20_cat"/>
</dbReference>
<dbReference type="PRINTS" id="PR00738">
    <property type="entry name" value="GLHYDRLASE20"/>
</dbReference>
<evidence type="ECO:0000259" key="7">
    <source>
        <dbReference type="Pfam" id="PF02838"/>
    </source>
</evidence>
<dbReference type="AlphaFoldDB" id="J9GZ25"/>
<sequence length="613" mass="70713">MRWVDSIPGSYDYHLAGYPNEVYQLKVNRKKVEIEVVNDMGLIRAAQTLTQLAEGWNKKGITLEQVEITDWPAFKLRGYMHDIGRSYLSVDLIKRHIDLLSRFKVNTFHWHFTENQGFRFEVKAFPQLQNPRFMTRDAGKFYTQAECREIEDYAYSRGIFIIPEIDMPGHSDAFRKAMGYDMQTEKGKIALKQILNEVVATFRHAPYIHIGADEVQTTAAYVNEMVDYVKEQLHRRCMVWNPMRGVAGKEVHADLFQLWSTAGTAVEGKPNIDCRYNYTNHFDVFADLVGIYKSSIYYRTQGDATVAGTISGMWNDRNVENENEIISQNNFYANVIASLSRAWQGGGEQYIDKEPRGEYLGGGVMLPEEGKEFEDFQNWESRFLFHKAHSLKHEPIPYVQQSQVHWRITDAFGNGGDSQKVFPPETLKDQAVALPESFVHEGKTYVTGTATGAGIYLRHTWGERIINAYYAQPRYNQTAYAWTYVYSPREQNVGALVELQNYSRSELDPVPEKGEWDLMGSKVWINGNLLPAPDYQNRGVQLTDKEVTLKNENFPARRPIVVKLQKGWNRVFLKLPYVNAGYRLDKWMFTFVFTDMEGKNAAEGLIYETQLPR</sequence>
<dbReference type="SUPFAM" id="SSF51445">
    <property type="entry name" value="(Trans)glycosidases"/>
    <property type="match status" value="1"/>
</dbReference>
<keyword evidence="4" id="KW-0378">Hydrolase</keyword>
<name>J9GZ25_9ZZZZ</name>
<dbReference type="InterPro" id="IPR025705">
    <property type="entry name" value="Beta_hexosaminidase_sua/sub"/>
</dbReference>
<comment type="caution">
    <text evidence="8">The sequence shown here is derived from an EMBL/GenBank/DDBJ whole genome shotgun (WGS) entry which is preliminary data.</text>
</comment>
<dbReference type="EC" id="3.2.1.52" evidence="3"/>
<evidence type="ECO:0000313" key="8">
    <source>
        <dbReference type="EMBL" id="EJX06135.1"/>
    </source>
</evidence>
<feature type="domain" description="Glycoside hydrolase family 20 catalytic" evidence="6">
    <location>
        <begin position="74"/>
        <end position="179"/>
    </location>
</feature>
<dbReference type="Pfam" id="PF00728">
    <property type="entry name" value="Glyco_hydro_20"/>
    <property type="match status" value="1"/>
</dbReference>
<evidence type="ECO:0000259" key="6">
    <source>
        <dbReference type="Pfam" id="PF00728"/>
    </source>
</evidence>
<evidence type="ECO:0000256" key="1">
    <source>
        <dbReference type="ARBA" id="ARBA00001231"/>
    </source>
</evidence>
<proteinExistence type="inferred from homology"/>
<dbReference type="InterPro" id="IPR015882">
    <property type="entry name" value="HEX_bac_N"/>
</dbReference>
<dbReference type="GO" id="GO:0004563">
    <property type="term" value="F:beta-N-acetylhexosaminidase activity"/>
    <property type="evidence" value="ECO:0007669"/>
    <property type="project" value="UniProtKB-EC"/>
</dbReference>
<dbReference type="GO" id="GO:0005975">
    <property type="term" value="P:carbohydrate metabolic process"/>
    <property type="evidence" value="ECO:0007669"/>
    <property type="project" value="InterPro"/>
</dbReference>